<keyword evidence="4" id="KW-1185">Reference proteome</keyword>
<feature type="signal peptide" evidence="1">
    <location>
        <begin position="1"/>
        <end position="19"/>
    </location>
</feature>
<organism evidence="3 4">
    <name type="scientific">Rubricoccus marinus</name>
    <dbReference type="NCBI Taxonomy" id="716817"/>
    <lineage>
        <taxon>Bacteria</taxon>
        <taxon>Pseudomonadati</taxon>
        <taxon>Rhodothermota</taxon>
        <taxon>Rhodothermia</taxon>
        <taxon>Rhodothermales</taxon>
        <taxon>Rubricoccaceae</taxon>
        <taxon>Rubricoccus</taxon>
    </lineage>
</organism>
<keyword evidence="1" id="KW-0732">Signal</keyword>
<reference evidence="3 4" key="1">
    <citation type="submission" date="2016-11" db="EMBL/GenBank/DDBJ databases">
        <title>Study of marine rhodopsin-containing bacteria.</title>
        <authorList>
            <person name="Yoshizawa S."/>
            <person name="Kumagai Y."/>
            <person name="Kogure K."/>
        </authorList>
    </citation>
    <scope>NUCLEOTIDE SEQUENCE [LARGE SCALE GENOMIC DNA]</scope>
    <source>
        <strain evidence="3 4">SG-29</strain>
    </source>
</reference>
<evidence type="ECO:0000313" key="4">
    <source>
        <dbReference type="Proteomes" id="UP000216446"/>
    </source>
</evidence>
<dbReference type="InterPro" id="IPR018392">
    <property type="entry name" value="LysM"/>
</dbReference>
<evidence type="ECO:0000256" key="1">
    <source>
        <dbReference type="SAM" id="SignalP"/>
    </source>
</evidence>
<feature type="chain" id="PRO_5012423984" description="LysM domain-containing protein" evidence="1">
    <location>
        <begin position="20"/>
        <end position="177"/>
    </location>
</feature>
<dbReference type="Pfam" id="PF01476">
    <property type="entry name" value="LysM"/>
    <property type="match status" value="1"/>
</dbReference>
<dbReference type="GO" id="GO:0008932">
    <property type="term" value="F:lytic endotransglycosylase activity"/>
    <property type="evidence" value="ECO:0007669"/>
    <property type="project" value="TreeGrafter"/>
</dbReference>
<sequence length="177" mass="18494">MLRTLTLLLLVASGAPAVAQSLPARSLQAGMADLRLATAVRLALVADLRTRTLDVEVAARDGVVTVTGINDEAYQSVAAQVARANPRVRGLQGLGAAGLNAAPPEARSAGATAEGAAGDVAAPAPVQISEQPRTHTVRRGDTLYGIAREYNTTLDELVRINGLRSTDIRIGQRVRVR</sequence>
<dbReference type="SUPFAM" id="SSF54106">
    <property type="entry name" value="LysM domain"/>
    <property type="match status" value="1"/>
</dbReference>
<dbReference type="InterPro" id="IPR036779">
    <property type="entry name" value="LysM_dom_sf"/>
</dbReference>
<gene>
    <name evidence="3" type="ORF">BSZ36_14450</name>
</gene>
<dbReference type="OrthoDB" id="977752at2"/>
<dbReference type="Proteomes" id="UP000216446">
    <property type="component" value="Unassembled WGS sequence"/>
</dbReference>
<dbReference type="RefSeq" id="WP_094550153.1">
    <property type="nucleotide sequence ID" value="NZ_MQWB01000001.1"/>
</dbReference>
<accession>A0A259U254</accession>
<feature type="domain" description="LysM" evidence="2">
    <location>
        <begin position="133"/>
        <end position="176"/>
    </location>
</feature>
<protein>
    <recommendedName>
        <fullName evidence="2">LysM domain-containing protein</fullName>
    </recommendedName>
</protein>
<dbReference type="CDD" id="cd00118">
    <property type="entry name" value="LysM"/>
    <property type="match status" value="1"/>
</dbReference>
<dbReference type="PANTHER" id="PTHR33734:SF22">
    <property type="entry name" value="MEMBRANE-BOUND LYTIC MUREIN TRANSGLYCOSYLASE D"/>
    <property type="match status" value="1"/>
</dbReference>
<dbReference type="AlphaFoldDB" id="A0A259U254"/>
<evidence type="ECO:0000259" key="2">
    <source>
        <dbReference type="PROSITE" id="PS51782"/>
    </source>
</evidence>
<proteinExistence type="predicted"/>
<comment type="caution">
    <text evidence="3">The sequence shown here is derived from an EMBL/GenBank/DDBJ whole genome shotgun (WGS) entry which is preliminary data.</text>
</comment>
<dbReference type="PROSITE" id="PS51782">
    <property type="entry name" value="LYSM"/>
    <property type="match status" value="1"/>
</dbReference>
<name>A0A259U254_9BACT</name>
<evidence type="ECO:0000313" key="3">
    <source>
        <dbReference type="EMBL" id="OZC04079.1"/>
    </source>
</evidence>
<dbReference type="InParanoid" id="A0A259U254"/>
<dbReference type="EMBL" id="MQWB01000001">
    <property type="protein sequence ID" value="OZC04079.1"/>
    <property type="molecule type" value="Genomic_DNA"/>
</dbReference>
<dbReference type="PANTHER" id="PTHR33734">
    <property type="entry name" value="LYSM DOMAIN-CONTAINING GPI-ANCHORED PROTEIN 2"/>
    <property type="match status" value="1"/>
</dbReference>
<dbReference type="Gene3D" id="3.10.350.10">
    <property type="entry name" value="LysM domain"/>
    <property type="match status" value="1"/>
</dbReference>
<dbReference type="SMART" id="SM00257">
    <property type="entry name" value="LysM"/>
    <property type="match status" value="1"/>
</dbReference>